<reference evidence="2 3" key="1">
    <citation type="submission" date="2015-09" db="EMBL/GenBank/DDBJ databases">
        <title>Trachymyrmex cornetzi WGS genome.</title>
        <authorList>
            <person name="Nygaard S."/>
            <person name="Hu H."/>
            <person name="Boomsma J."/>
            <person name="Zhang G."/>
        </authorList>
    </citation>
    <scope>NUCLEOTIDE SEQUENCE [LARGE SCALE GENOMIC DNA]</scope>
    <source>
        <strain evidence="2">Tcor2-1</strain>
        <tissue evidence="2">Whole body</tissue>
    </source>
</reference>
<accession>A0A151J0H2</accession>
<evidence type="ECO:0000256" key="1">
    <source>
        <dbReference type="SAM" id="MobiDB-lite"/>
    </source>
</evidence>
<proteinExistence type="predicted"/>
<protein>
    <submittedName>
        <fullName evidence="2">Uncharacterized protein</fullName>
    </submittedName>
</protein>
<name>A0A151J0H2_9HYME</name>
<keyword evidence="3" id="KW-1185">Reference proteome</keyword>
<feature type="region of interest" description="Disordered" evidence="1">
    <location>
        <begin position="115"/>
        <end position="189"/>
    </location>
</feature>
<dbReference type="EMBL" id="KQ980644">
    <property type="protein sequence ID" value="KYN14913.1"/>
    <property type="molecule type" value="Genomic_DNA"/>
</dbReference>
<feature type="compositionally biased region" description="Basic and acidic residues" evidence="1">
    <location>
        <begin position="115"/>
        <end position="124"/>
    </location>
</feature>
<evidence type="ECO:0000313" key="2">
    <source>
        <dbReference type="EMBL" id="KYN14913.1"/>
    </source>
</evidence>
<sequence length="229" mass="25067">ISRAGSCASPESLAGDTRKRSRTVLISFSDSDEESAKKPRGRPARNPANVGRFTAEARARKGKKKRAKEVGRDRRLILNPEVQPSTDDGRNRTEEERTWELEQRKLQQELRVLRAEKAKWERGRRTPPPSLPSSPAGRDQLALGWHGAEGGPIPMEVSDPGTPAGGGTPVWSGGRVRRGGPAPVEGEATRAKVRLTDADKRAPWYRPPVCGVARQMNPLSSEGDRFVPG</sequence>
<gene>
    <name evidence="2" type="ORF">ALC57_12877</name>
</gene>
<organism evidence="2 3">
    <name type="scientific">Trachymyrmex cornetzi</name>
    <dbReference type="NCBI Taxonomy" id="471704"/>
    <lineage>
        <taxon>Eukaryota</taxon>
        <taxon>Metazoa</taxon>
        <taxon>Ecdysozoa</taxon>
        <taxon>Arthropoda</taxon>
        <taxon>Hexapoda</taxon>
        <taxon>Insecta</taxon>
        <taxon>Pterygota</taxon>
        <taxon>Neoptera</taxon>
        <taxon>Endopterygota</taxon>
        <taxon>Hymenoptera</taxon>
        <taxon>Apocrita</taxon>
        <taxon>Aculeata</taxon>
        <taxon>Formicoidea</taxon>
        <taxon>Formicidae</taxon>
        <taxon>Myrmicinae</taxon>
        <taxon>Trachymyrmex</taxon>
    </lineage>
</organism>
<dbReference type="AlphaFoldDB" id="A0A151J0H2"/>
<dbReference type="Proteomes" id="UP000078492">
    <property type="component" value="Unassembled WGS sequence"/>
</dbReference>
<feature type="non-terminal residue" evidence="2">
    <location>
        <position position="1"/>
    </location>
</feature>
<feature type="compositionally biased region" description="Basic and acidic residues" evidence="1">
    <location>
        <begin position="87"/>
        <end position="100"/>
    </location>
</feature>
<feature type="region of interest" description="Disordered" evidence="1">
    <location>
        <begin position="1"/>
        <end position="100"/>
    </location>
</feature>
<evidence type="ECO:0000313" key="3">
    <source>
        <dbReference type="Proteomes" id="UP000078492"/>
    </source>
</evidence>